<dbReference type="InterPro" id="IPR036380">
    <property type="entry name" value="Isochorismatase-like_sf"/>
</dbReference>
<dbReference type="CDD" id="cd01011">
    <property type="entry name" value="nicotinamidase"/>
    <property type="match status" value="1"/>
</dbReference>
<dbReference type="Proteomes" id="UP000053732">
    <property type="component" value="Unassembled WGS sequence"/>
</dbReference>
<keyword evidence="4" id="KW-0378">Hydrolase</keyword>
<dbReference type="EC" id="3.5.1.19" evidence="6"/>
<dbReference type="PANTHER" id="PTHR11080">
    <property type="entry name" value="PYRAZINAMIDASE/NICOTINAMIDASE"/>
    <property type="match status" value="1"/>
</dbReference>
<protein>
    <recommendedName>
        <fullName evidence="6">nicotinamidase</fullName>
        <ecNumber evidence="6">3.5.1.19</ecNumber>
    </recommendedName>
    <alternativeName>
        <fullName evidence="7">Nicotinamide deamidase</fullName>
    </alternativeName>
</protein>
<evidence type="ECO:0000256" key="1">
    <source>
        <dbReference type="ARBA" id="ARBA00006336"/>
    </source>
</evidence>
<evidence type="ECO:0000256" key="5">
    <source>
        <dbReference type="ARBA" id="ARBA00037900"/>
    </source>
</evidence>
<organism evidence="9 10">
    <name type="scientific">Penicillium camemberti (strain FM 013)</name>
    <dbReference type="NCBI Taxonomy" id="1429867"/>
    <lineage>
        <taxon>Eukaryota</taxon>
        <taxon>Fungi</taxon>
        <taxon>Dikarya</taxon>
        <taxon>Ascomycota</taxon>
        <taxon>Pezizomycotina</taxon>
        <taxon>Eurotiomycetes</taxon>
        <taxon>Eurotiomycetidae</taxon>
        <taxon>Eurotiales</taxon>
        <taxon>Aspergillaceae</taxon>
        <taxon>Penicillium</taxon>
    </lineage>
</organism>
<dbReference type="EMBL" id="HG793134">
    <property type="protein sequence ID" value="CRL17150.1"/>
    <property type="molecule type" value="Genomic_DNA"/>
</dbReference>
<dbReference type="PANTHER" id="PTHR11080:SF2">
    <property type="entry name" value="LD05707P"/>
    <property type="match status" value="1"/>
</dbReference>
<evidence type="ECO:0000256" key="3">
    <source>
        <dbReference type="ARBA" id="ARBA00022723"/>
    </source>
</evidence>
<keyword evidence="3" id="KW-0479">Metal-binding</keyword>
<dbReference type="InterPro" id="IPR000868">
    <property type="entry name" value="Isochorismatase-like_dom"/>
</dbReference>
<dbReference type="GO" id="GO:0019363">
    <property type="term" value="P:pyridine nucleotide biosynthetic process"/>
    <property type="evidence" value="ECO:0007669"/>
    <property type="project" value="UniProtKB-KW"/>
</dbReference>
<evidence type="ECO:0000256" key="4">
    <source>
        <dbReference type="ARBA" id="ARBA00022801"/>
    </source>
</evidence>
<gene>
    <name evidence="9" type="ORF">PCAMFM013_S001g000110</name>
</gene>
<keyword evidence="2" id="KW-0662">Pyridine nucleotide biosynthesis</keyword>
<evidence type="ECO:0000256" key="6">
    <source>
        <dbReference type="ARBA" id="ARBA00039017"/>
    </source>
</evidence>
<dbReference type="InterPro" id="IPR052347">
    <property type="entry name" value="Isochorismatase_Nicotinamidase"/>
</dbReference>
<accession>A0A0G4NSS5</accession>
<evidence type="ECO:0000259" key="8">
    <source>
        <dbReference type="Pfam" id="PF00857"/>
    </source>
</evidence>
<dbReference type="Gene3D" id="3.40.50.850">
    <property type="entry name" value="Isochorismatase-like"/>
    <property type="match status" value="1"/>
</dbReference>
<reference evidence="9 10" key="1">
    <citation type="journal article" date="2014" name="Nat. Commun.">
        <title>Multiple recent horizontal transfers of a large genomic region in cheese making fungi.</title>
        <authorList>
            <person name="Cheeseman K."/>
            <person name="Ropars J."/>
            <person name="Renault P."/>
            <person name="Dupont J."/>
            <person name="Gouzy J."/>
            <person name="Branca A."/>
            <person name="Abraham A.L."/>
            <person name="Ceppi M."/>
            <person name="Conseiller E."/>
            <person name="Debuchy R."/>
            <person name="Malagnac F."/>
            <person name="Goarin A."/>
            <person name="Silar P."/>
            <person name="Lacoste S."/>
            <person name="Sallet E."/>
            <person name="Bensimon A."/>
            <person name="Giraud T."/>
            <person name="Brygoo Y."/>
        </authorList>
    </citation>
    <scope>NUCLEOTIDE SEQUENCE [LARGE SCALE GENOMIC DNA]</scope>
    <source>
        <strain evidence="10">FM 013</strain>
    </source>
</reference>
<dbReference type="GO" id="GO:0046872">
    <property type="term" value="F:metal ion binding"/>
    <property type="evidence" value="ECO:0007669"/>
    <property type="project" value="UniProtKB-KW"/>
</dbReference>
<dbReference type="STRING" id="1429867.A0A0G4NSS5"/>
<dbReference type="GO" id="GO:0008936">
    <property type="term" value="F:nicotinamidase activity"/>
    <property type="evidence" value="ECO:0007669"/>
    <property type="project" value="UniProtKB-EC"/>
</dbReference>
<dbReference type="AlphaFoldDB" id="A0A0G4NSS5"/>
<dbReference type="Pfam" id="PF12239">
    <property type="entry name" value="DUF3605"/>
    <property type="match status" value="1"/>
</dbReference>
<sequence length="492" mass="55212">MATDRTVRSALIVVDMQEDFCPPHGSLAVQGGRDIASIINTLLAKPGFVARILTKDYHPMDHISFASNHPGPDNQPFSSFVAMNNPALGKESETKQQQLWPVHCVADTSGAEIIPEIDISTEHLVVHKGMRPEVEMYSVFADAFGNCDHGTNAHSVSIDVAAALKSQGVTDVFVVGLAGDYCVKATALDAAKVGFNSWVIEEGTKCVVPAGWDAVKGELETAGVSIISMNDSIIRELRPSMPPISTLDEKPTDADADADAALHFHNHSVPSKPLPYWLVNVPRSQWTAECPSFLRDQSLKNIRCLSTPDHLYTRQDWEQVKEITSTNRIDRFQRVPSELRKYLEYMAHIKAEYTSVMRFVVKERLGWGDGNWEDVKPRGGPFEYEEDIRIIYNDWPYGVDKDIIHLVVWTKFELEDDPTTDDLTASARAAIESYVQDTFCSRVPPEQVVWFKNWKSLKSVPGIEHFHVMLHRPDMAFVREITRGDVPLIERL</sequence>
<comment type="pathway">
    <text evidence="5">Cofactor biosynthesis; nicotinate biosynthesis; nicotinate from nicotinamide: step 1/1.</text>
</comment>
<proteinExistence type="inferred from homology"/>
<evidence type="ECO:0000256" key="2">
    <source>
        <dbReference type="ARBA" id="ARBA00022642"/>
    </source>
</evidence>
<dbReference type="Pfam" id="PF00857">
    <property type="entry name" value="Isochorismatase"/>
    <property type="match status" value="1"/>
</dbReference>
<evidence type="ECO:0000313" key="10">
    <source>
        <dbReference type="Proteomes" id="UP000053732"/>
    </source>
</evidence>
<dbReference type="SUPFAM" id="SSF52499">
    <property type="entry name" value="Isochorismatase-like hydrolases"/>
    <property type="match status" value="1"/>
</dbReference>
<evidence type="ECO:0000256" key="7">
    <source>
        <dbReference type="ARBA" id="ARBA00043224"/>
    </source>
</evidence>
<keyword evidence="10" id="KW-1185">Reference proteome</keyword>
<feature type="domain" description="Isochorismatase-like" evidence="8">
    <location>
        <begin position="9"/>
        <end position="230"/>
    </location>
</feature>
<name>A0A0G4NSS5_PENC3</name>
<evidence type="ECO:0000313" key="9">
    <source>
        <dbReference type="EMBL" id="CRL17150.1"/>
    </source>
</evidence>
<dbReference type="InterPro" id="IPR022036">
    <property type="entry name" value="DUF3605"/>
</dbReference>
<comment type="similarity">
    <text evidence="1">Belongs to the isochorismatase family.</text>
</comment>